<evidence type="ECO:0008006" key="13">
    <source>
        <dbReference type="Google" id="ProtNLM"/>
    </source>
</evidence>
<evidence type="ECO:0000256" key="6">
    <source>
        <dbReference type="RuleBase" id="RU004004"/>
    </source>
</evidence>
<proteinExistence type="inferred from homology"/>
<keyword evidence="4 7" id="KW-0472">Membrane</keyword>
<evidence type="ECO:0000259" key="9">
    <source>
        <dbReference type="Pfam" id="PF03958"/>
    </source>
</evidence>
<comment type="similarity">
    <text evidence="5">Belongs to the bacterial secretin family.</text>
</comment>
<protein>
    <recommendedName>
        <fullName evidence="13">Type II secretion system protein GspD</fullName>
    </recommendedName>
</protein>
<dbReference type="InterPro" id="IPR005644">
    <property type="entry name" value="NolW-like"/>
</dbReference>
<feature type="transmembrane region" description="Helical" evidence="7">
    <location>
        <begin position="39"/>
        <end position="61"/>
    </location>
</feature>
<feature type="domain" description="NolW-like" evidence="9">
    <location>
        <begin position="396"/>
        <end position="467"/>
    </location>
</feature>
<evidence type="ECO:0000313" key="12">
    <source>
        <dbReference type="Proteomes" id="UP000233256"/>
    </source>
</evidence>
<evidence type="ECO:0000259" key="8">
    <source>
        <dbReference type="Pfam" id="PF00263"/>
    </source>
</evidence>
<dbReference type="InterPro" id="IPR004846">
    <property type="entry name" value="T2SS/T3SS_dom"/>
</dbReference>
<organism evidence="11 12">
    <name type="scientific">Candidatus Wallbacteria bacterium HGW-Wallbacteria-1</name>
    <dbReference type="NCBI Taxonomy" id="2013854"/>
    <lineage>
        <taxon>Bacteria</taxon>
        <taxon>Candidatus Walliibacteriota</taxon>
    </lineage>
</organism>
<evidence type="ECO:0000259" key="10">
    <source>
        <dbReference type="Pfam" id="PF21305"/>
    </source>
</evidence>
<dbReference type="Pfam" id="PF00263">
    <property type="entry name" value="Secretin"/>
    <property type="match status" value="1"/>
</dbReference>
<comment type="caution">
    <text evidence="11">The sequence shown here is derived from an EMBL/GenBank/DDBJ whole genome shotgun (WGS) entry which is preliminary data.</text>
</comment>
<feature type="domain" description="NolW-like" evidence="9">
    <location>
        <begin position="180"/>
        <end position="236"/>
    </location>
</feature>
<evidence type="ECO:0000256" key="1">
    <source>
        <dbReference type="ARBA" id="ARBA00004370"/>
    </source>
</evidence>
<feature type="domain" description="NolW-like" evidence="9">
    <location>
        <begin position="244"/>
        <end position="309"/>
    </location>
</feature>
<keyword evidence="2 7" id="KW-0812">Transmembrane</keyword>
<dbReference type="InterPro" id="IPR050810">
    <property type="entry name" value="Bact_Secretion_Sys_Channel"/>
</dbReference>
<evidence type="ECO:0000256" key="4">
    <source>
        <dbReference type="ARBA" id="ARBA00023136"/>
    </source>
</evidence>
<dbReference type="Pfam" id="PF03958">
    <property type="entry name" value="Secretin_N"/>
    <property type="match status" value="3"/>
</dbReference>
<feature type="domain" description="GspD-like N0" evidence="10">
    <location>
        <begin position="80"/>
        <end position="149"/>
    </location>
</feature>
<dbReference type="InterPro" id="IPR049371">
    <property type="entry name" value="GspD-like_N0"/>
</dbReference>
<feature type="domain" description="Type II/III secretion system secretin-like" evidence="8">
    <location>
        <begin position="554"/>
        <end position="719"/>
    </location>
</feature>
<evidence type="ECO:0000256" key="2">
    <source>
        <dbReference type="ARBA" id="ARBA00022692"/>
    </source>
</evidence>
<name>A0A2N1PQF7_9BACT</name>
<evidence type="ECO:0000256" key="3">
    <source>
        <dbReference type="ARBA" id="ARBA00022729"/>
    </source>
</evidence>
<sequence>MEIMNTNIQKHDALIRSKSVQIEFANLCDGFMRSSRMRAILLILIIMASVCSAQMSGTVFLKAAQAAGSEQSGNSEMLTLNFRDADIRTILRFFGEQTGKTVVVDERVKGKATLVSPGSVTQSDALKALESVLAALDLSMIRDGAIYKVMPSSRVKDEPVTVSTETSPSYGETASDPVSHVIYLKSASAAAVKTALAPLLSRQGNISALDSSNCLIITDRGGSVERVARMARILDESGPDATLKVFELKHVEPSRIASQITTALTASMAGKGTAPVITAVDTRNAIIATGKTDSIATVAHLVRELDRESTGRLPEARVIEIQNASVEQVAALLKDQFLSPKGLLASDQWTLARTNVTFDSRLKLLILTSSSRGALEKMEKMVSTLDAVRTPEKSRVHVIRLQNSSAENLVAVLADLFGANTNSSASEKQLPNDSITMVAEKSTNSIIVTASTEKFQEISQTIAKLDVFRTQVLVEVLIAEVSLGDIREVGAELGFMQPDSTGNQAIGGTSFGLKEGMTTSGGLNTGIVKGNPDLDKIASGSLSELSRIRAIIHAYQNSNTFKILSTPRILTCDNEPASIVVGEVVALPQGFARDVDTGRFDLTKFEYADVGINLKITPRINTGSMVTLNVDVETRARQDENLYQFNIPVLTKRAAKTTVTIQDTQTVVIGGLIREDKQKVVSKVPVLGDIPLLGKLFRSRKTVRKKTNLLIFITPHIIDTREDAGAITSDIADEAAGQENDSTGTFRKIARKLKGSTSNDSISQ</sequence>
<dbReference type="PANTHER" id="PTHR30332">
    <property type="entry name" value="PROBABLE GENERAL SECRETION PATHWAY PROTEIN D"/>
    <property type="match status" value="1"/>
</dbReference>
<comment type="subcellular location">
    <subcellularLocation>
        <location evidence="6">Cell outer membrane</location>
    </subcellularLocation>
    <subcellularLocation>
        <location evidence="1">Membrane</location>
    </subcellularLocation>
</comment>
<gene>
    <name evidence="11" type="ORF">CVV64_09405</name>
</gene>
<dbReference type="AlphaFoldDB" id="A0A2N1PQF7"/>
<dbReference type="Pfam" id="PF21305">
    <property type="entry name" value="type_II_gspD_N0"/>
    <property type="match status" value="1"/>
</dbReference>
<evidence type="ECO:0000313" key="11">
    <source>
        <dbReference type="EMBL" id="PKK90566.1"/>
    </source>
</evidence>
<keyword evidence="7" id="KW-1133">Transmembrane helix</keyword>
<dbReference type="InterPro" id="IPR001775">
    <property type="entry name" value="GspD/PilQ"/>
</dbReference>
<dbReference type="GO" id="GO:0015627">
    <property type="term" value="C:type II protein secretion system complex"/>
    <property type="evidence" value="ECO:0007669"/>
    <property type="project" value="TreeGrafter"/>
</dbReference>
<dbReference type="EMBL" id="PGXC01000005">
    <property type="protein sequence ID" value="PKK90566.1"/>
    <property type="molecule type" value="Genomic_DNA"/>
</dbReference>
<dbReference type="GO" id="GO:0009306">
    <property type="term" value="P:protein secretion"/>
    <property type="evidence" value="ECO:0007669"/>
    <property type="project" value="InterPro"/>
</dbReference>
<evidence type="ECO:0000256" key="7">
    <source>
        <dbReference type="SAM" id="Phobius"/>
    </source>
</evidence>
<evidence type="ECO:0000256" key="5">
    <source>
        <dbReference type="RuleBase" id="RU004003"/>
    </source>
</evidence>
<keyword evidence="3" id="KW-0732">Signal</keyword>
<accession>A0A2N1PQF7</accession>
<dbReference type="PANTHER" id="PTHR30332:SF24">
    <property type="entry name" value="SECRETIN GSPD-RELATED"/>
    <property type="match status" value="1"/>
</dbReference>
<dbReference type="GO" id="GO:0009279">
    <property type="term" value="C:cell outer membrane"/>
    <property type="evidence" value="ECO:0007669"/>
    <property type="project" value="UniProtKB-SubCell"/>
</dbReference>
<dbReference type="PRINTS" id="PR00811">
    <property type="entry name" value="BCTERIALGSPD"/>
</dbReference>
<dbReference type="Proteomes" id="UP000233256">
    <property type="component" value="Unassembled WGS sequence"/>
</dbReference>
<dbReference type="InterPro" id="IPR038591">
    <property type="entry name" value="NolW-like_sf"/>
</dbReference>
<reference evidence="11 12" key="1">
    <citation type="journal article" date="2017" name="ISME J.">
        <title>Potential for microbial H2 and metal transformations associated with novel bacteria and archaea in deep terrestrial subsurface sediments.</title>
        <authorList>
            <person name="Hernsdorf A.W."/>
            <person name="Amano Y."/>
            <person name="Miyakawa K."/>
            <person name="Ise K."/>
            <person name="Suzuki Y."/>
            <person name="Anantharaman K."/>
            <person name="Probst A."/>
            <person name="Burstein D."/>
            <person name="Thomas B.C."/>
            <person name="Banfield J.F."/>
        </authorList>
    </citation>
    <scope>NUCLEOTIDE SEQUENCE [LARGE SCALE GENOMIC DNA]</scope>
    <source>
        <strain evidence="11">HGW-Wallbacteria-1</strain>
    </source>
</reference>
<dbReference type="Gene3D" id="3.30.1370.120">
    <property type="match status" value="4"/>
</dbReference>
<keyword evidence="6" id="KW-0813">Transport</keyword>